<dbReference type="InterPro" id="IPR004875">
    <property type="entry name" value="DDE_SF_endonuclease_dom"/>
</dbReference>
<dbReference type="eggNOG" id="KOG3105">
    <property type="taxonomic scope" value="Eukaryota"/>
</dbReference>
<keyword evidence="1" id="KW-0238">DNA-binding</keyword>
<evidence type="ECO:0000259" key="2">
    <source>
        <dbReference type="PROSITE" id="PS51253"/>
    </source>
</evidence>
<dbReference type="InParanoid" id="A0A1X7TT19"/>
<dbReference type="InterPro" id="IPR006600">
    <property type="entry name" value="HTH_CenpB_DNA-bd_dom"/>
</dbReference>
<dbReference type="Pfam" id="PF03184">
    <property type="entry name" value="DDE_1"/>
    <property type="match status" value="1"/>
</dbReference>
<accession>A0A1X7TT19</accession>
<feature type="domain" description="HTH CENPB-type" evidence="2">
    <location>
        <begin position="1"/>
        <end position="36"/>
    </location>
</feature>
<evidence type="ECO:0000256" key="1">
    <source>
        <dbReference type="ARBA" id="ARBA00023125"/>
    </source>
</evidence>
<dbReference type="PROSITE" id="PS51253">
    <property type="entry name" value="HTH_CENPB"/>
    <property type="match status" value="1"/>
</dbReference>
<dbReference type="STRING" id="400682.A0A1X7TT19"/>
<sequence>MRKAEELYQSSEAEETSTSRGWLERFLKLGNMERTPVWLDMPGDTIVARRGSRLVTVPTTGNEKSRFTVVLSAKTDGRKLKPYVIFKGVRPISELKQVQGVVVALSKNGWMNEDWTKDWVNRVWGELGFQ</sequence>
<proteinExistence type="predicted"/>
<organism evidence="3">
    <name type="scientific">Amphimedon queenslandica</name>
    <name type="common">Sponge</name>
    <dbReference type="NCBI Taxonomy" id="400682"/>
    <lineage>
        <taxon>Eukaryota</taxon>
        <taxon>Metazoa</taxon>
        <taxon>Porifera</taxon>
        <taxon>Demospongiae</taxon>
        <taxon>Heteroscleromorpha</taxon>
        <taxon>Haplosclerida</taxon>
        <taxon>Niphatidae</taxon>
        <taxon>Amphimedon</taxon>
    </lineage>
</organism>
<reference evidence="3" key="1">
    <citation type="submission" date="2017-05" db="UniProtKB">
        <authorList>
            <consortium name="EnsemblMetazoa"/>
        </authorList>
    </citation>
    <scope>IDENTIFICATION</scope>
</reference>
<name>A0A1X7TT19_AMPQE</name>
<protein>
    <recommendedName>
        <fullName evidence="2">HTH CENPB-type domain-containing protein</fullName>
    </recommendedName>
</protein>
<evidence type="ECO:0000313" key="3">
    <source>
        <dbReference type="EnsemblMetazoa" id="Aqu2.1.18376_001"/>
    </source>
</evidence>
<dbReference type="GO" id="GO:0003677">
    <property type="term" value="F:DNA binding"/>
    <property type="evidence" value="ECO:0007669"/>
    <property type="project" value="UniProtKB-KW"/>
</dbReference>
<dbReference type="AlphaFoldDB" id="A0A1X7TT19"/>
<dbReference type="EnsemblMetazoa" id="Aqu2.1.18376_001">
    <property type="protein sequence ID" value="Aqu2.1.18376_001"/>
    <property type="gene ID" value="Aqu2.1.18376"/>
</dbReference>